<dbReference type="RefSeq" id="WP_190890556.1">
    <property type="nucleotide sequence ID" value="NZ_JACJTE010000003.1"/>
</dbReference>
<accession>A0ABR8EPE5</accession>
<name>A0ABR8EPE5_NOSLI</name>
<evidence type="ECO:0000313" key="1">
    <source>
        <dbReference type="EMBL" id="MBD2559813.1"/>
    </source>
</evidence>
<sequence>MNDELITDMSQIALHWLNSLLIDSKALVEGSKILRSQFRVVQMLIVPKFRFSITYKQ</sequence>
<comment type="caution">
    <text evidence="1">The sequence shown here is derived from an EMBL/GenBank/DDBJ whole genome shotgun (WGS) entry which is preliminary data.</text>
</comment>
<protein>
    <submittedName>
        <fullName evidence="1">Uncharacterized protein</fullName>
    </submittedName>
</protein>
<keyword evidence="2" id="KW-1185">Reference proteome</keyword>
<dbReference type="EMBL" id="JACJTE010000003">
    <property type="protein sequence ID" value="MBD2559813.1"/>
    <property type="molecule type" value="Genomic_DNA"/>
</dbReference>
<evidence type="ECO:0000313" key="2">
    <source>
        <dbReference type="Proteomes" id="UP000604661"/>
    </source>
</evidence>
<reference evidence="1 2" key="1">
    <citation type="journal article" date="2020" name="ISME J.">
        <title>Comparative genomics reveals insights into cyanobacterial evolution and habitat adaptation.</title>
        <authorList>
            <person name="Chen M.Y."/>
            <person name="Teng W.K."/>
            <person name="Zhao L."/>
            <person name="Hu C.X."/>
            <person name="Zhou Y.K."/>
            <person name="Han B.P."/>
            <person name="Song L.R."/>
            <person name="Shu W.S."/>
        </authorList>
    </citation>
    <scope>NUCLEOTIDE SEQUENCE [LARGE SCALE GENOMIC DNA]</scope>
    <source>
        <strain evidence="1 2">FACHB-391</strain>
    </source>
</reference>
<proteinExistence type="predicted"/>
<dbReference type="Proteomes" id="UP000604661">
    <property type="component" value="Unassembled WGS sequence"/>
</dbReference>
<gene>
    <name evidence="1" type="ORF">H6G95_04095</name>
</gene>
<organism evidence="1 2">
    <name type="scientific">Nostoc linckia FACHB-391</name>
    <dbReference type="NCBI Taxonomy" id="2692906"/>
    <lineage>
        <taxon>Bacteria</taxon>
        <taxon>Bacillati</taxon>
        <taxon>Cyanobacteriota</taxon>
        <taxon>Cyanophyceae</taxon>
        <taxon>Nostocales</taxon>
        <taxon>Nostocaceae</taxon>
        <taxon>Nostoc</taxon>
    </lineage>
</organism>